<dbReference type="Pfam" id="PF16869">
    <property type="entry name" value="CNDH2_M"/>
    <property type="match status" value="1"/>
</dbReference>
<reference evidence="4" key="1">
    <citation type="submission" date="2015-06" db="UniProtKB">
        <authorList>
            <consortium name="EnsemblPlants"/>
        </authorList>
    </citation>
    <scope>IDENTIFICATION</scope>
</reference>
<dbReference type="PANTHER" id="PTHR14324:SF3">
    <property type="entry name" value="CONDENSIN-2 COMPLEX SUBUNIT H2"/>
    <property type="match status" value="1"/>
</dbReference>
<dbReference type="GO" id="GO:0010032">
    <property type="term" value="P:meiotic chromosome condensation"/>
    <property type="evidence" value="ECO:0007669"/>
    <property type="project" value="TreeGrafter"/>
</dbReference>
<feature type="domain" description="Condensin II complex subunit H2 N-terminal" evidence="2">
    <location>
        <begin position="18"/>
        <end position="59"/>
    </location>
</feature>
<name>N1QQL6_AEGTA</name>
<feature type="compositionally biased region" description="Polar residues" evidence="1">
    <location>
        <begin position="255"/>
        <end position="264"/>
    </location>
</feature>
<evidence type="ECO:0000259" key="3">
    <source>
        <dbReference type="Pfam" id="PF16869"/>
    </source>
</evidence>
<feature type="domain" description="Condensin II complex subunit H2 middle" evidence="3">
    <location>
        <begin position="181"/>
        <end position="335"/>
    </location>
</feature>
<organism evidence="4">
    <name type="scientific">Aegilops tauschii</name>
    <name type="common">Tausch's goatgrass</name>
    <name type="synonym">Aegilops squarrosa</name>
    <dbReference type="NCBI Taxonomy" id="37682"/>
    <lineage>
        <taxon>Eukaryota</taxon>
        <taxon>Viridiplantae</taxon>
        <taxon>Streptophyta</taxon>
        <taxon>Embryophyta</taxon>
        <taxon>Tracheophyta</taxon>
        <taxon>Spermatophyta</taxon>
        <taxon>Magnoliopsida</taxon>
        <taxon>Liliopsida</taxon>
        <taxon>Poales</taxon>
        <taxon>Poaceae</taxon>
        <taxon>BOP clade</taxon>
        <taxon>Pooideae</taxon>
        <taxon>Triticodae</taxon>
        <taxon>Triticeae</taxon>
        <taxon>Triticinae</taxon>
        <taxon>Aegilops</taxon>
    </lineage>
</organism>
<evidence type="ECO:0000256" key="1">
    <source>
        <dbReference type="SAM" id="MobiDB-lite"/>
    </source>
</evidence>
<dbReference type="GO" id="GO:0000796">
    <property type="term" value="C:condensin complex"/>
    <property type="evidence" value="ECO:0007669"/>
    <property type="project" value="TreeGrafter"/>
</dbReference>
<feature type="region of interest" description="Disordered" evidence="1">
    <location>
        <begin position="242"/>
        <end position="348"/>
    </location>
</feature>
<dbReference type="InterPro" id="IPR031739">
    <property type="entry name" value="Ncaph2"/>
</dbReference>
<feature type="compositionally biased region" description="Polar residues" evidence="1">
    <location>
        <begin position="290"/>
        <end position="299"/>
    </location>
</feature>
<feature type="compositionally biased region" description="Gly residues" evidence="1">
    <location>
        <begin position="1"/>
        <end position="13"/>
    </location>
</feature>
<feature type="compositionally biased region" description="Basic and acidic residues" evidence="1">
    <location>
        <begin position="336"/>
        <end position="346"/>
    </location>
</feature>
<accession>N1QQL6</accession>
<proteinExistence type="predicted"/>
<dbReference type="GO" id="GO:0051306">
    <property type="term" value="P:mitotic sister chromatid separation"/>
    <property type="evidence" value="ECO:0007669"/>
    <property type="project" value="TreeGrafter"/>
</dbReference>
<evidence type="ECO:0000259" key="2">
    <source>
        <dbReference type="Pfam" id="PF06278"/>
    </source>
</evidence>
<dbReference type="AlphaFoldDB" id="N1QQL6"/>
<dbReference type="GO" id="GO:0005634">
    <property type="term" value="C:nucleus"/>
    <property type="evidence" value="ECO:0007669"/>
    <property type="project" value="TreeGrafter"/>
</dbReference>
<feature type="region of interest" description="Disordered" evidence="1">
    <location>
        <begin position="1"/>
        <end position="22"/>
    </location>
</feature>
<feature type="domain" description="Condensin II complex subunit H2 N-terminal" evidence="2">
    <location>
        <begin position="92"/>
        <end position="159"/>
    </location>
</feature>
<dbReference type="Pfam" id="PF06278">
    <property type="entry name" value="CNDH2_N"/>
    <property type="match status" value="2"/>
</dbReference>
<dbReference type="InterPro" id="IPR031719">
    <property type="entry name" value="H2_M"/>
</dbReference>
<dbReference type="InterPro" id="IPR009378">
    <property type="entry name" value="H2_N"/>
</dbReference>
<protein>
    <recommendedName>
        <fullName evidence="5">Condensin-2 complex subunit H2</fullName>
    </recommendedName>
</protein>
<dbReference type="GO" id="GO:0003682">
    <property type="term" value="F:chromatin binding"/>
    <property type="evidence" value="ECO:0007669"/>
    <property type="project" value="TreeGrafter"/>
</dbReference>
<evidence type="ECO:0008006" key="5">
    <source>
        <dbReference type="Google" id="ProtNLM"/>
    </source>
</evidence>
<evidence type="ECO:0000313" key="4">
    <source>
        <dbReference type="EnsemblPlants" id="EMT00357"/>
    </source>
</evidence>
<sequence length="500" mass="54794">MEDGNGGGEGSTSGGRFPILQANRDPESNWEVDVAKSLEEYLLKICSGEISGEDFNFAEGLFNGLRVGRWIMRKYPPPQTIGWTSGRLIYSSALLLQGSVQVYSRKVEYLYSLVLHALEFLSQNKPDQQGKGSAEANESDPSTTSDKEDDMFLGLDDVPAETRITLGNNLDRDELRRIIVRPPANLLVFEGDCVDSEASELDSYLLATCGFYGDFLLLDPCDAPAVFAFLQGKNVCKEDILSHGGGSAPSKRRNNVFTSPNARSGGTARRKTPGEVPRNAVQPEIEKSQETNPGESPANNWPDHRGDLTPDLSPSQPEYVDPGCPDLRDDSDDEDPYKSLDPHEPSNLKIKPYKRVKCFPRQVIGAPKKKTLASIFPAAKMDGVVSPELTKYVVLRMPQLYVSQSVPLYEKVLQLLLSFESGDKKRVDEPNPSMHDSDDEPDIPTYPDDGLGSPIDQPVLNIPGSMDALCQSHLQLGAVQVAKICKVAMLASVKPFGISC</sequence>
<feature type="region of interest" description="Disordered" evidence="1">
    <location>
        <begin position="424"/>
        <end position="450"/>
    </location>
</feature>
<dbReference type="PANTHER" id="PTHR14324">
    <property type="entry name" value="CONDENSIN-2 COMPLEX SUBUNIT H2"/>
    <property type="match status" value="1"/>
</dbReference>
<feature type="region of interest" description="Disordered" evidence="1">
    <location>
        <begin position="126"/>
        <end position="152"/>
    </location>
</feature>
<dbReference type="EnsemblPlants" id="EMT00357">
    <property type="protein sequence ID" value="EMT00357"/>
    <property type="gene ID" value="F775_18986"/>
</dbReference>